<dbReference type="OrthoDB" id="6510087at2759"/>
<dbReference type="VEuPathDB" id="VectorBase:LOC119167779"/>
<evidence type="ECO:0000313" key="1">
    <source>
        <dbReference type="EMBL" id="NIE49933.1"/>
    </source>
</evidence>
<name>A0A6G5AI24_RHIMP</name>
<proteinExistence type="predicted"/>
<reference evidence="1" key="1">
    <citation type="submission" date="2020-03" db="EMBL/GenBank/DDBJ databases">
        <title>A transcriptome and proteome of the tick Rhipicephalus microplus shaped by the genetic composition of its hosts and developmental stage.</title>
        <authorList>
            <person name="Garcia G.R."/>
            <person name="Ribeiro J.M.C."/>
            <person name="Maruyama S.R."/>
            <person name="Gardinasse L.G."/>
            <person name="Nelson K."/>
            <person name="Ferreira B.R."/>
            <person name="Andrade T.G."/>
            <person name="Santos I.K.F.M."/>
        </authorList>
    </citation>
    <scope>NUCLEOTIDE SEQUENCE</scope>
    <source>
        <strain evidence="1">NSGR</strain>
        <tissue evidence="1">Salivary glands</tissue>
    </source>
</reference>
<accession>A0A6G5AI24</accession>
<protein>
    <submittedName>
        <fullName evidence="1">Putative tick transposon</fullName>
    </submittedName>
</protein>
<dbReference type="EMBL" id="GIKN01007660">
    <property type="protein sequence ID" value="NIE49933.1"/>
    <property type="molecule type" value="Transcribed_RNA"/>
</dbReference>
<dbReference type="AlphaFoldDB" id="A0A6G5AI24"/>
<organism evidence="1">
    <name type="scientific">Rhipicephalus microplus</name>
    <name type="common">Cattle tick</name>
    <name type="synonym">Boophilus microplus</name>
    <dbReference type="NCBI Taxonomy" id="6941"/>
    <lineage>
        <taxon>Eukaryota</taxon>
        <taxon>Metazoa</taxon>
        <taxon>Ecdysozoa</taxon>
        <taxon>Arthropoda</taxon>
        <taxon>Chelicerata</taxon>
        <taxon>Arachnida</taxon>
        <taxon>Acari</taxon>
        <taxon>Parasitiformes</taxon>
        <taxon>Ixodida</taxon>
        <taxon>Ixodoidea</taxon>
        <taxon>Ixodidae</taxon>
        <taxon>Rhipicephalinae</taxon>
        <taxon>Rhipicephalus</taxon>
        <taxon>Boophilus</taxon>
    </lineage>
</organism>
<sequence length="148" mass="17138">MSDAHCPINKMSWQLFKETWFENGAQNSLLYNIDPGIELNNPLKVSRSVETAIHRLRLGTVYTKAFLYKIRRAGSPTCSCGEAQEYAEHILLHCKNHDIPRKNLFQKLNSLDKRPPSIAKILGPWPKESYKPLQRVQSFTFLRNQKLL</sequence>